<proteinExistence type="predicted"/>
<organism evidence="1">
    <name type="scientific">marine sediment metagenome</name>
    <dbReference type="NCBI Taxonomy" id="412755"/>
    <lineage>
        <taxon>unclassified sequences</taxon>
        <taxon>metagenomes</taxon>
        <taxon>ecological metagenomes</taxon>
    </lineage>
</organism>
<feature type="non-terminal residue" evidence="1">
    <location>
        <position position="1"/>
    </location>
</feature>
<protein>
    <submittedName>
        <fullName evidence="1">Uncharacterized protein</fullName>
    </submittedName>
</protein>
<reference evidence="1" key="1">
    <citation type="journal article" date="2014" name="Front. Microbiol.">
        <title>High frequency of phylogenetically diverse reductive dehalogenase-homologous genes in deep subseafloor sedimentary metagenomes.</title>
        <authorList>
            <person name="Kawai M."/>
            <person name="Futagami T."/>
            <person name="Toyoda A."/>
            <person name="Takaki Y."/>
            <person name="Nishi S."/>
            <person name="Hori S."/>
            <person name="Arai W."/>
            <person name="Tsubouchi T."/>
            <person name="Morono Y."/>
            <person name="Uchiyama I."/>
            <person name="Ito T."/>
            <person name="Fujiyama A."/>
            <person name="Inagaki F."/>
            <person name="Takami H."/>
        </authorList>
    </citation>
    <scope>NUCLEOTIDE SEQUENCE</scope>
    <source>
        <strain evidence="1">Expedition CK06-06</strain>
    </source>
</reference>
<accession>X0U8U0</accession>
<gene>
    <name evidence="1" type="ORF">S01H1_19786</name>
</gene>
<name>X0U8U0_9ZZZZ</name>
<comment type="caution">
    <text evidence="1">The sequence shown here is derived from an EMBL/GenBank/DDBJ whole genome shotgun (WGS) entry which is preliminary data.</text>
</comment>
<dbReference type="EMBL" id="BARS01010734">
    <property type="protein sequence ID" value="GAF96782.1"/>
    <property type="molecule type" value="Genomic_DNA"/>
</dbReference>
<evidence type="ECO:0000313" key="1">
    <source>
        <dbReference type="EMBL" id="GAF96782.1"/>
    </source>
</evidence>
<dbReference type="AlphaFoldDB" id="X0U8U0"/>
<sequence length="37" mass="4370">DLDQYQRERLKLITASLDSLFVSEQTTLADYPDFFET</sequence>